<gene>
    <name evidence="8" type="ORF">SAMN05660350_00839</name>
</gene>
<evidence type="ECO:0000313" key="9">
    <source>
        <dbReference type="Proteomes" id="UP000184428"/>
    </source>
</evidence>
<dbReference type="InterPro" id="IPR029060">
    <property type="entry name" value="PIN-like_dom_sf"/>
</dbReference>
<evidence type="ECO:0000256" key="2">
    <source>
        <dbReference type="ARBA" id="ARBA00022801"/>
    </source>
</evidence>
<evidence type="ECO:0000313" key="8">
    <source>
        <dbReference type="EMBL" id="SHN59057.1"/>
    </source>
</evidence>
<dbReference type="GO" id="GO:0003677">
    <property type="term" value="F:DNA binding"/>
    <property type="evidence" value="ECO:0007669"/>
    <property type="project" value="UniProtKB-KW"/>
</dbReference>
<evidence type="ECO:0000256" key="4">
    <source>
        <dbReference type="ARBA" id="ARBA00023125"/>
    </source>
</evidence>
<proteinExistence type="predicted"/>
<comment type="function">
    <text evidence="5">5'-3' exonuclease acting preferentially on double-stranded DNA.</text>
</comment>
<dbReference type="InterPro" id="IPR020046">
    <property type="entry name" value="5-3_exonucl_a-hlix_arch_N"/>
</dbReference>
<dbReference type="SUPFAM" id="SSF88723">
    <property type="entry name" value="PIN domain-like"/>
    <property type="match status" value="1"/>
</dbReference>
<dbReference type="SMART" id="SM00279">
    <property type="entry name" value="HhH2"/>
    <property type="match status" value="1"/>
</dbReference>
<evidence type="ECO:0000256" key="6">
    <source>
        <dbReference type="ARBA" id="ARBA00050026"/>
    </source>
</evidence>
<dbReference type="CDD" id="cd09859">
    <property type="entry name" value="PIN_53EXO"/>
    <property type="match status" value="1"/>
</dbReference>
<dbReference type="CDD" id="cd09898">
    <property type="entry name" value="H3TH_53EXO"/>
    <property type="match status" value="1"/>
</dbReference>
<dbReference type="Pfam" id="PF01367">
    <property type="entry name" value="5_3_exonuc"/>
    <property type="match status" value="1"/>
</dbReference>
<dbReference type="PANTHER" id="PTHR42646">
    <property type="entry name" value="FLAP ENDONUCLEASE XNI"/>
    <property type="match status" value="1"/>
</dbReference>
<dbReference type="InterPro" id="IPR002421">
    <property type="entry name" value="5-3_exonuclease"/>
</dbReference>
<dbReference type="Pfam" id="PF02739">
    <property type="entry name" value="5_3_exonuc_N"/>
    <property type="match status" value="1"/>
</dbReference>
<dbReference type="InterPro" id="IPR020045">
    <property type="entry name" value="DNA_polI_H3TH"/>
</dbReference>
<evidence type="ECO:0000256" key="3">
    <source>
        <dbReference type="ARBA" id="ARBA00022839"/>
    </source>
</evidence>
<dbReference type="Gene3D" id="1.10.150.20">
    <property type="entry name" value="5' to 3' exonuclease, C-terminal subdomain"/>
    <property type="match status" value="1"/>
</dbReference>
<evidence type="ECO:0000256" key="5">
    <source>
        <dbReference type="ARBA" id="ARBA00049957"/>
    </source>
</evidence>
<organism evidence="8 9">
    <name type="scientific">Geodermatophilus obscurus</name>
    <dbReference type="NCBI Taxonomy" id="1861"/>
    <lineage>
        <taxon>Bacteria</taxon>
        <taxon>Bacillati</taxon>
        <taxon>Actinomycetota</taxon>
        <taxon>Actinomycetes</taxon>
        <taxon>Geodermatophilales</taxon>
        <taxon>Geodermatophilaceae</taxon>
        <taxon>Geodermatophilus</taxon>
    </lineage>
</organism>
<keyword evidence="2" id="KW-0378">Hydrolase</keyword>
<name>A0A1M7SKP8_9ACTN</name>
<dbReference type="EMBL" id="FRDM01000003">
    <property type="protein sequence ID" value="SHN59057.1"/>
    <property type="molecule type" value="Genomic_DNA"/>
</dbReference>
<evidence type="ECO:0000256" key="1">
    <source>
        <dbReference type="ARBA" id="ARBA00022722"/>
    </source>
</evidence>
<dbReference type="GO" id="GO:0033567">
    <property type="term" value="P:DNA replication, Okazaki fragment processing"/>
    <property type="evidence" value="ECO:0007669"/>
    <property type="project" value="InterPro"/>
</dbReference>
<dbReference type="GO" id="GO:0017108">
    <property type="term" value="F:5'-flap endonuclease activity"/>
    <property type="evidence" value="ECO:0007669"/>
    <property type="project" value="InterPro"/>
</dbReference>
<dbReference type="InterPro" id="IPR008918">
    <property type="entry name" value="HhH2"/>
</dbReference>
<feature type="domain" description="5'-3' exonuclease" evidence="7">
    <location>
        <begin position="26"/>
        <end position="301"/>
    </location>
</feature>
<dbReference type="InterPro" id="IPR038969">
    <property type="entry name" value="FEN"/>
</dbReference>
<keyword evidence="3 8" id="KW-0269">Exonuclease</keyword>
<keyword evidence="1" id="KW-0540">Nuclease</keyword>
<protein>
    <recommendedName>
        <fullName evidence="6">5'-3' exonuclease</fullName>
    </recommendedName>
</protein>
<reference evidence="8 9" key="1">
    <citation type="submission" date="2016-12" db="EMBL/GenBank/DDBJ databases">
        <authorList>
            <person name="Song W.-J."/>
            <person name="Kurnit D.M."/>
        </authorList>
    </citation>
    <scope>NUCLEOTIDE SEQUENCE [LARGE SCALE GENOMIC DNA]</scope>
    <source>
        <strain evidence="8 9">DSM 43162</strain>
    </source>
</reference>
<dbReference type="SUPFAM" id="SSF47807">
    <property type="entry name" value="5' to 3' exonuclease, C-terminal subdomain"/>
    <property type="match status" value="1"/>
</dbReference>
<dbReference type="Proteomes" id="UP000184428">
    <property type="component" value="Unassembled WGS sequence"/>
</dbReference>
<sequence>MHSLVRRDCRHRLTSGYAGHPRPLPSRVVTTMLLDAASLYFRAFYGVPTSVTSPDGRPVNAVRGFLDMTARLVTAHAPDRLVACWDDDWRPAFRVEALPSYKAHRLSPDGGEETPDELGPQVPVLVEVLAAAGLARVGAPGYEADDVIGTLATRARGPVDVVTGDRDLFQLVDDARGIRVLYTNRGITDIEVVDEAAVTAKYGIPGRAYADFAVLRGDPSDGLPGVTGIGAKTAAALITEFGDLAGIREAAARTVVPRPPLTAAVLKKLHAGADYLDAAPVVVAVARDIDLPAVEGALPRRPADPDALAGLAAAHGIGSSLKRLGAALGWPEDALS</sequence>
<dbReference type="SMART" id="SM00475">
    <property type="entry name" value="53EXOc"/>
    <property type="match status" value="1"/>
</dbReference>
<dbReference type="InterPro" id="IPR036279">
    <property type="entry name" value="5-3_exonuclease_C_sf"/>
</dbReference>
<dbReference type="PANTHER" id="PTHR42646:SF2">
    <property type="entry name" value="5'-3' EXONUCLEASE FAMILY PROTEIN"/>
    <property type="match status" value="1"/>
</dbReference>
<dbReference type="GO" id="GO:0008409">
    <property type="term" value="F:5'-3' exonuclease activity"/>
    <property type="evidence" value="ECO:0007669"/>
    <property type="project" value="InterPro"/>
</dbReference>
<dbReference type="AlphaFoldDB" id="A0A1M7SKP8"/>
<dbReference type="Gene3D" id="3.40.50.1010">
    <property type="entry name" value="5'-nuclease"/>
    <property type="match status" value="1"/>
</dbReference>
<accession>A0A1M7SKP8</accession>
<evidence type="ECO:0000259" key="7">
    <source>
        <dbReference type="SMART" id="SM00475"/>
    </source>
</evidence>
<keyword evidence="4" id="KW-0238">DNA-binding</keyword>